<keyword evidence="1" id="KW-0479">Metal-binding</keyword>
<keyword evidence="1" id="KW-0863">Zinc-finger</keyword>
<dbReference type="InterPro" id="IPR048371">
    <property type="entry name" value="ZNHIT3_C"/>
</dbReference>
<dbReference type="EMBL" id="OW152830">
    <property type="protein sequence ID" value="CAH2048663.1"/>
    <property type="molecule type" value="Genomic_DNA"/>
</dbReference>
<evidence type="ECO:0000313" key="4">
    <source>
        <dbReference type="EMBL" id="CAH2048663.1"/>
    </source>
</evidence>
<evidence type="ECO:0000256" key="1">
    <source>
        <dbReference type="PROSITE-ProRule" id="PRU00453"/>
    </source>
</evidence>
<gene>
    <name evidence="4" type="ORF">IPOD504_LOCUS6266</name>
</gene>
<evidence type="ECO:0000313" key="5">
    <source>
        <dbReference type="Proteomes" id="UP000837857"/>
    </source>
</evidence>
<proteinExistence type="predicted"/>
<dbReference type="CDD" id="cd23024">
    <property type="entry name" value="zf-HIT_ZNHIT2-3"/>
    <property type="match status" value="1"/>
</dbReference>
<dbReference type="Gene3D" id="3.30.60.190">
    <property type="match status" value="1"/>
</dbReference>
<dbReference type="SUPFAM" id="SSF144232">
    <property type="entry name" value="HIT/MYND zinc finger-like"/>
    <property type="match status" value="1"/>
</dbReference>
<feature type="non-terminal residue" evidence="4">
    <location>
        <position position="114"/>
    </location>
</feature>
<dbReference type="PROSITE" id="PS51083">
    <property type="entry name" value="ZF_HIT"/>
    <property type="match status" value="1"/>
</dbReference>
<accession>A0ABN8IC07</accession>
<keyword evidence="5" id="KW-1185">Reference proteome</keyword>
<dbReference type="Pfam" id="PF04438">
    <property type="entry name" value="zf-HIT"/>
    <property type="match status" value="1"/>
</dbReference>
<reference evidence="4" key="1">
    <citation type="submission" date="2022-03" db="EMBL/GenBank/DDBJ databases">
        <authorList>
            <person name="Martin H S."/>
        </authorList>
    </citation>
    <scope>NUCLEOTIDE SEQUENCE</scope>
</reference>
<protein>
    <recommendedName>
        <fullName evidence="3">HIT-type domain-containing protein</fullName>
    </recommendedName>
</protein>
<evidence type="ECO:0000256" key="2">
    <source>
        <dbReference type="SAM" id="MobiDB-lite"/>
    </source>
</evidence>
<keyword evidence="1" id="KW-0862">Zinc</keyword>
<evidence type="ECO:0000259" key="3">
    <source>
        <dbReference type="PROSITE" id="PS51083"/>
    </source>
</evidence>
<dbReference type="InterPro" id="IPR007529">
    <property type="entry name" value="Znf_HIT"/>
</dbReference>
<feature type="region of interest" description="Disordered" evidence="2">
    <location>
        <begin position="34"/>
        <end position="54"/>
    </location>
</feature>
<feature type="domain" description="HIT-type" evidence="3">
    <location>
        <begin position="3"/>
        <end position="35"/>
    </location>
</feature>
<feature type="compositionally biased region" description="Basic and acidic residues" evidence="2">
    <location>
        <begin position="44"/>
        <end position="54"/>
    </location>
</feature>
<organism evidence="4 5">
    <name type="scientific">Iphiclides podalirius</name>
    <name type="common">scarce swallowtail</name>
    <dbReference type="NCBI Taxonomy" id="110791"/>
    <lineage>
        <taxon>Eukaryota</taxon>
        <taxon>Metazoa</taxon>
        <taxon>Ecdysozoa</taxon>
        <taxon>Arthropoda</taxon>
        <taxon>Hexapoda</taxon>
        <taxon>Insecta</taxon>
        <taxon>Pterygota</taxon>
        <taxon>Neoptera</taxon>
        <taxon>Endopterygota</taxon>
        <taxon>Lepidoptera</taxon>
        <taxon>Glossata</taxon>
        <taxon>Ditrysia</taxon>
        <taxon>Papilionoidea</taxon>
        <taxon>Papilionidae</taxon>
        <taxon>Papilioninae</taxon>
        <taxon>Iphiclides</taxon>
    </lineage>
</organism>
<dbReference type="Proteomes" id="UP000837857">
    <property type="component" value="Chromosome 18"/>
</dbReference>
<sequence>MNCTHCDNNYKYKCPTCRQPYCSVACYKIHKENPCAAPTPPQTDKSDVTKKSTYEYEYPTEDTVPLDKLRLLEGSMELKKCLENPHVREMLKTLDKSYDPDSLIQEYMTEPIFY</sequence>
<dbReference type="Pfam" id="PF21373">
    <property type="entry name" value="ZNHIT3_C"/>
    <property type="match status" value="1"/>
</dbReference>
<name>A0ABN8IC07_9NEOP</name>